<dbReference type="GO" id="GO:0008168">
    <property type="term" value="F:methyltransferase activity"/>
    <property type="evidence" value="ECO:0007669"/>
    <property type="project" value="UniProtKB-KW"/>
</dbReference>
<dbReference type="EMBL" id="ML976667">
    <property type="protein sequence ID" value="KAF1976163.1"/>
    <property type="molecule type" value="Genomic_DNA"/>
</dbReference>
<dbReference type="SUPFAM" id="SSF53335">
    <property type="entry name" value="S-adenosyl-L-methionine-dependent methyltransferases"/>
    <property type="match status" value="1"/>
</dbReference>
<organism evidence="1 2">
    <name type="scientific">Bimuria novae-zelandiae CBS 107.79</name>
    <dbReference type="NCBI Taxonomy" id="1447943"/>
    <lineage>
        <taxon>Eukaryota</taxon>
        <taxon>Fungi</taxon>
        <taxon>Dikarya</taxon>
        <taxon>Ascomycota</taxon>
        <taxon>Pezizomycotina</taxon>
        <taxon>Dothideomycetes</taxon>
        <taxon>Pleosporomycetidae</taxon>
        <taxon>Pleosporales</taxon>
        <taxon>Massarineae</taxon>
        <taxon>Didymosphaeriaceae</taxon>
        <taxon>Bimuria</taxon>
    </lineage>
</organism>
<evidence type="ECO:0000313" key="1">
    <source>
        <dbReference type="EMBL" id="KAF1976163.1"/>
    </source>
</evidence>
<dbReference type="Proteomes" id="UP000800036">
    <property type="component" value="Unassembled WGS sequence"/>
</dbReference>
<gene>
    <name evidence="1" type="ORF">BU23DRAFT_578576</name>
</gene>
<dbReference type="GO" id="GO:0032259">
    <property type="term" value="P:methylation"/>
    <property type="evidence" value="ECO:0007669"/>
    <property type="project" value="UniProtKB-KW"/>
</dbReference>
<name>A0A6A5VF91_9PLEO</name>
<reference evidence="1" key="1">
    <citation type="journal article" date="2020" name="Stud. Mycol.">
        <title>101 Dothideomycetes genomes: a test case for predicting lifestyles and emergence of pathogens.</title>
        <authorList>
            <person name="Haridas S."/>
            <person name="Albert R."/>
            <person name="Binder M."/>
            <person name="Bloem J."/>
            <person name="Labutti K."/>
            <person name="Salamov A."/>
            <person name="Andreopoulos B."/>
            <person name="Baker S."/>
            <person name="Barry K."/>
            <person name="Bills G."/>
            <person name="Bluhm B."/>
            <person name="Cannon C."/>
            <person name="Castanera R."/>
            <person name="Culley D."/>
            <person name="Daum C."/>
            <person name="Ezra D."/>
            <person name="Gonzalez J."/>
            <person name="Henrissat B."/>
            <person name="Kuo A."/>
            <person name="Liang C."/>
            <person name="Lipzen A."/>
            <person name="Lutzoni F."/>
            <person name="Magnuson J."/>
            <person name="Mondo S."/>
            <person name="Nolan M."/>
            <person name="Ohm R."/>
            <person name="Pangilinan J."/>
            <person name="Park H.-J."/>
            <person name="Ramirez L."/>
            <person name="Alfaro M."/>
            <person name="Sun H."/>
            <person name="Tritt A."/>
            <person name="Yoshinaga Y."/>
            <person name="Zwiers L.-H."/>
            <person name="Turgeon B."/>
            <person name="Goodwin S."/>
            <person name="Spatafora J."/>
            <person name="Crous P."/>
            <person name="Grigoriev I."/>
        </authorList>
    </citation>
    <scope>NUCLEOTIDE SEQUENCE</scope>
    <source>
        <strain evidence="1">CBS 107.79</strain>
    </source>
</reference>
<dbReference type="AlphaFoldDB" id="A0A6A5VF91"/>
<proteinExistence type="predicted"/>
<keyword evidence="1" id="KW-0489">Methyltransferase</keyword>
<sequence length="291" mass="34275">MTNIREDLRRVMIHDREFQKYSVDRRIYCVPREEIRLETQHNILFQLFGERYFFPRIDNPTSILECGYGRGDWVVRVAEEYEECEVTGIDIYPVHLPDQPDNLTLFGYNLNDRLDDPEVFEHKPYDLIHSRSVAQGIESARWPHYIRDLRRWLKPAGWLQMAEYYLNIQSNNGSLTEQSALREWWRDYVRAMEESKRNPRVARNLGQLLTDAGCRYIGGHTFDLPVGGWRPEPHMARLGRESVEMVGELLESASLFLFTERLGKTAAQVESLNNAARMELRDPNLHLYVPM</sequence>
<dbReference type="Gene3D" id="3.40.50.150">
    <property type="entry name" value="Vaccinia Virus protein VP39"/>
    <property type="match status" value="1"/>
</dbReference>
<dbReference type="CDD" id="cd02440">
    <property type="entry name" value="AdoMet_MTases"/>
    <property type="match status" value="1"/>
</dbReference>
<keyword evidence="1" id="KW-0808">Transferase</keyword>
<accession>A0A6A5VF91</accession>
<dbReference type="Pfam" id="PF13489">
    <property type="entry name" value="Methyltransf_23"/>
    <property type="match status" value="1"/>
</dbReference>
<protein>
    <submittedName>
        <fullName evidence="1">S-adenosyl-L-methionine-dependent methyltransferase</fullName>
    </submittedName>
</protein>
<dbReference type="PANTHER" id="PTHR43591">
    <property type="entry name" value="METHYLTRANSFERASE"/>
    <property type="match status" value="1"/>
</dbReference>
<dbReference type="OrthoDB" id="506498at2759"/>
<dbReference type="InterPro" id="IPR029063">
    <property type="entry name" value="SAM-dependent_MTases_sf"/>
</dbReference>
<keyword evidence="2" id="KW-1185">Reference proteome</keyword>
<dbReference type="PANTHER" id="PTHR43591:SF24">
    <property type="entry name" value="2-METHOXY-6-POLYPRENYL-1,4-BENZOQUINOL METHYLASE, MITOCHONDRIAL"/>
    <property type="match status" value="1"/>
</dbReference>
<evidence type="ECO:0000313" key="2">
    <source>
        <dbReference type="Proteomes" id="UP000800036"/>
    </source>
</evidence>